<sequence length="226" mass="25735">MGIFKALYILQKTFLEIINDNSIKQWSITNSSRNFFVIEISGQQICTIRSPVIFDSRLDMIVDNSIGTYFISWNFYSPKNGSLPFLFLTSNINSIIVQTNNYVLVVDKNGKNITEKVFSKTEKKLIDFIVLKSFEKKIIRVRPGSNDGSIIIATLENGSKDAIELQIPKRVESVNVGNGASPGSSSYRGERYLIFVPIGLIFYAIKSCFYEFRKKKPENEDDKNRV</sequence>
<name>A0A914PMD2_9BILA</name>
<protein>
    <submittedName>
        <fullName evidence="2">Uncharacterized protein</fullName>
    </submittedName>
</protein>
<organism evidence="1 2">
    <name type="scientific">Panagrolaimus davidi</name>
    <dbReference type="NCBI Taxonomy" id="227884"/>
    <lineage>
        <taxon>Eukaryota</taxon>
        <taxon>Metazoa</taxon>
        <taxon>Ecdysozoa</taxon>
        <taxon>Nematoda</taxon>
        <taxon>Chromadorea</taxon>
        <taxon>Rhabditida</taxon>
        <taxon>Tylenchina</taxon>
        <taxon>Panagrolaimomorpha</taxon>
        <taxon>Panagrolaimoidea</taxon>
        <taxon>Panagrolaimidae</taxon>
        <taxon>Panagrolaimus</taxon>
    </lineage>
</organism>
<dbReference type="AlphaFoldDB" id="A0A914PMD2"/>
<accession>A0A914PMD2</accession>
<keyword evidence="1" id="KW-1185">Reference proteome</keyword>
<reference evidence="2" key="1">
    <citation type="submission" date="2022-11" db="UniProtKB">
        <authorList>
            <consortium name="WormBaseParasite"/>
        </authorList>
    </citation>
    <scope>IDENTIFICATION</scope>
</reference>
<dbReference type="WBParaSite" id="PDA_v2.g15932.t1">
    <property type="protein sequence ID" value="PDA_v2.g15932.t1"/>
    <property type="gene ID" value="PDA_v2.g15932"/>
</dbReference>
<evidence type="ECO:0000313" key="1">
    <source>
        <dbReference type="Proteomes" id="UP000887578"/>
    </source>
</evidence>
<proteinExistence type="predicted"/>
<evidence type="ECO:0000313" key="2">
    <source>
        <dbReference type="WBParaSite" id="PDA_v2.g15932.t1"/>
    </source>
</evidence>
<dbReference type="Proteomes" id="UP000887578">
    <property type="component" value="Unplaced"/>
</dbReference>